<dbReference type="AlphaFoldDB" id="A0A8S0WAU8"/>
<dbReference type="EMBL" id="CACVBS010000039">
    <property type="protein sequence ID" value="CAA7263426.1"/>
    <property type="molecule type" value="Genomic_DNA"/>
</dbReference>
<evidence type="ECO:0000313" key="2">
    <source>
        <dbReference type="EMBL" id="CAA7263426.1"/>
    </source>
</evidence>
<evidence type="ECO:0000256" key="1">
    <source>
        <dbReference type="SAM" id="MobiDB-lite"/>
    </source>
</evidence>
<keyword evidence="3" id="KW-1185">Reference proteome</keyword>
<name>A0A8S0WAU8_CYCAE</name>
<feature type="compositionally biased region" description="Polar residues" evidence="1">
    <location>
        <begin position="1"/>
        <end position="33"/>
    </location>
</feature>
<organism evidence="2 3">
    <name type="scientific">Cyclocybe aegerita</name>
    <name type="common">Black poplar mushroom</name>
    <name type="synonym">Agrocybe aegerita</name>
    <dbReference type="NCBI Taxonomy" id="1973307"/>
    <lineage>
        <taxon>Eukaryota</taxon>
        <taxon>Fungi</taxon>
        <taxon>Dikarya</taxon>
        <taxon>Basidiomycota</taxon>
        <taxon>Agaricomycotina</taxon>
        <taxon>Agaricomycetes</taxon>
        <taxon>Agaricomycetidae</taxon>
        <taxon>Agaricales</taxon>
        <taxon>Agaricineae</taxon>
        <taxon>Bolbitiaceae</taxon>
        <taxon>Cyclocybe</taxon>
    </lineage>
</organism>
<reference evidence="2 3" key="1">
    <citation type="submission" date="2020-01" db="EMBL/GenBank/DDBJ databases">
        <authorList>
            <person name="Gupta K D."/>
        </authorList>
    </citation>
    <scope>NUCLEOTIDE SEQUENCE [LARGE SCALE GENOMIC DNA]</scope>
</reference>
<comment type="caution">
    <text evidence="2">The sequence shown here is derived from an EMBL/GenBank/DDBJ whole genome shotgun (WGS) entry which is preliminary data.</text>
</comment>
<sequence>MNPITTGTKENYIPQSVRRNPGRNGSNWANDNTVRVDDEDPQIRITDDDVYDFQVDFGDTAVPTKPEEEVRFEVDLLGIARPAKKKGVAKDFEVLKRLPDVIALDEDYWESSESGFSEEEWEAIYDDERRDNQRTYSAVLRGNER</sequence>
<dbReference type="OrthoDB" id="2739946at2759"/>
<dbReference type="Proteomes" id="UP000467700">
    <property type="component" value="Unassembled WGS sequence"/>
</dbReference>
<evidence type="ECO:0000313" key="3">
    <source>
        <dbReference type="Proteomes" id="UP000467700"/>
    </source>
</evidence>
<gene>
    <name evidence="2" type="ORF">AAE3_LOCUS5624</name>
</gene>
<protein>
    <submittedName>
        <fullName evidence="2">Uncharacterized protein</fullName>
    </submittedName>
</protein>
<accession>A0A8S0WAU8</accession>
<feature type="region of interest" description="Disordered" evidence="1">
    <location>
        <begin position="1"/>
        <end position="34"/>
    </location>
</feature>
<proteinExistence type="predicted"/>